<evidence type="ECO:0000313" key="2">
    <source>
        <dbReference type="EnsemblMetazoa" id="ENSAATROPP005130"/>
    </source>
</evidence>
<protein>
    <submittedName>
        <fullName evidence="2">Uncharacterized protein</fullName>
    </submittedName>
</protein>
<accession>A0AAG5D2P6</accession>
<dbReference type="AlphaFoldDB" id="A0AAG5D2P6"/>
<reference evidence="2" key="1">
    <citation type="submission" date="2024-04" db="UniProtKB">
        <authorList>
            <consortium name="EnsemblMetazoa"/>
        </authorList>
    </citation>
    <scope>IDENTIFICATION</scope>
    <source>
        <strain evidence="2">EBRO</strain>
    </source>
</reference>
<sequence>MAAKKEAENPIIPNPIPPSKSKRRKCSWRQCCSPETDPEDARYGRFEFGEGRLLDAENHQTVGERVPPVSSGSTRGKR</sequence>
<proteinExistence type="predicted"/>
<dbReference type="Proteomes" id="UP000075880">
    <property type="component" value="Unassembled WGS sequence"/>
</dbReference>
<evidence type="ECO:0000313" key="3">
    <source>
        <dbReference type="Proteomes" id="UP000075880"/>
    </source>
</evidence>
<feature type="region of interest" description="Disordered" evidence="1">
    <location>
        <begin position="1"/>
        <end position="78"/>
    </location>
</feature>
<dbReference type="EnsemblMetazoa" id="ENSAATROPT005546">
    <property type="protein sequence ID" value="ENSAATROPP005130"/>
    <property type="gene ID" value="ENSAATROPG004462"/>
</dbReference>
<evidence type="ECO:0000256" key="1">
    <source>
        <dbReference type="SAM" id="MobiDB-lite"/>
    </source>
</evidence>
<name>A0AAG5D2P6_ANOAO</name>
<feature type="compositionally biased region" description="Basic and acidic residues" evidence="1">
    <location>
        <begin position="39"/>
        <end position="58"/>
    </location>
</feature>
<organism evidence="2 3">
    <name type="scientific">Anopheles atroparvus</name>
    <name type="common">European mosquito</name>
    <dbReference type="NCBI Taxonomy" id="41427"/>
    <lineage>
        <taxon>Eukaryota</taxon>
        <taxon>Metazoa</taxon>
        <taxon>Ecdysozoa</taxon>
        <taxon>Arthropoda</taxon>
        <taxon>Hexapoda</taxon>
        <taxon>Insecta</taxon>
        <taxon>Pterygota</taxon>
        <taxon>Neoptera</taxon>
        <taxon>Endopterygota</taxon>
        <taxon>Diptera</taxon>
        <taxon>Nematocera</taxon>
        <taxon>Culicoidea</taxon>
        <taxon>Culicidae</taxon>
        <taxon>Anophelinae</taxon>
        <taxon>Anopheles</taxon>
    </lineage>
</organism>
<keyword evidence="3" id="KW-1185">Reference proteome</keyword>